<gene>
    <name evidence="6" type="ORF">GJQ55_13080</name>
</gene>
<dbReference type="PROSITE" id="PS50885">
    <property type="entry name" value="HAMP"/>
    <property type="match status" value="1"/>
</dbReference>
<evidence type="ECO:0000259" key="4">
    <source>
        <dbReference type="PROSITE" id="PS50885"/>
    </source>
</evidence>
<evidence type="ECO:0000313" key="7">
    <source>
        <dbReference type="Proteomes" id="UP000596074"/>
    </source>
</evidence>
<dbReference type="GO" id="GO:0007165">
    <property type="term" value="P:signal transduction"/>
    <property type="evidence" value="ECO:0007669"/>
    <property type="project" value="InterPro"/>
</dbReference>
<feature type="transmembrane region" description="Helical" evidence="2">
    <location>
        <begin position="12"/>
        <end position="33"/>
    </location>
</feature>
<proteinExistence type="predicted"/>
<dbReference type="SMART" id="SM00052">
    <property type="entry name" value="EAL"/>
    <property type="match status" value="1"/>
</dbReference>
<dbReference type="AlphaFoldDB" id="A0A9X7UXD7"/>
<dbReference type="InterPro" id="IPR001633">
    <property type="entry name" value="EAL_dom"/>
</dbReference>
<dbReference type="Gene3D" id="3.30.70.270">
    <property type="match status" value="1"/>
</dbReference>
<accession>A0A9X7UXD7</accession>
<dbReference type="InterPro" id="IPR000160">
    <property type="entry name" value="GGDEF_dom"/>
</dbReference>
<dbReference type="Proteomes" id="UP000596074">
    <property type="component" value="Chromosome"/>
</dbReference>
<dbReference type="GO" id="GO:0016020">
    <property type="term" value="C:membrane"/>
    <property type="evidence" value="ECO:0007669"/>
    <property type="project" value="InterPro"/>
</dbReference>
<dbReference type="Gene3D" id="3.20.20.450">
    <property type="entry name" value="EAL domain"/>
    <property type="match status" value="1"/>
</dbReference>
<dbReference type="Pfam" id="PF00672">
    <property type="entry name" value="HAMP"/>
    <property type="match status" value="1"/>
</dbReference>
<dbReference type="SUPFAM" id="SSF141868">
    <property type="entry name" value="EAL domain-like"/>
    <property type="match status" value="1"/>
</dbReference>
<keyword evidence="2" id="KW-0472">Membrane</keyword>
<dbReference type="SUPFAM" id="SSF158472">
    <property type="entry name" value="HAMP domain-like"/>
    <property type="match status" value="1"/>
</dbReference>
<dbReference type="InterPro" id="IPR029787">
    <property type="entry name" value="Nucleotide_cyclase"/>
</dbReference>
<sequence length="689" mass="78242">MNRHPMYSLSKILLSWSALALGITALVLSYFLYQALTAQFNSTWAGKLEAELNGLRLSLQHQLSDGEWALADQTLSRMAVRPHISHLVLVIDGKVRLSTRRADLGEPLPADLQAAGLEPALPDFQYQQQKGHFYGLLPLQFRSGKELRGQTNGWLYAHYDTTTQRYETLIDTLEKVALVLAMLALYTLGLQRIVKHQVLLPLQRLVGFTRALTEGQLGSRVHAGHSQEFAHLERAFNQLSAHLQQSMQQIEYQANFDSLTNLANRRFAMLHLEKKIAHARRHQHYGAVLFIDLDHFKNINDSLGHPVGDQLLIEVAKRLRVTVRNEDLTARLGGDEFLVLLDQEDNSPEMAASHASDCAQRVLDAIRQPFEIDVHCFHLSASIGIAIFPSGQDSVADLVRQSDTAMYHAKSLGRSAYSLYTDNMQQQTQDKLNLFNDLHQAIEEEAFYLVFQPQLNSRGEASGAEVLCRWNNNGVPVAPDVFIAAAEETNLIIPLGRWILRQSCRHLQHWRQQGCLPASFRQLAVNISPIQFRDPQFESLINELLEEYSLEPQWLELEITENTFLGNNDEARNKIERLSQLGIRFALDDFGTGYSSLSYLQQLPLHKLKIDRSFITDIDKTDQPVPIIESIIQLGHNLGLDVIAEGVETEQQRDYLLAHQCYEFQGYWFSKPLNDEAFCRYLAELQSCP</sequence>
<dbReference type="PANTHER" id="PTHR44757:SF2">
    <property type="entry name" value="BIOFILM ARCHITECTURE MAINTENANCE PROTEIN MBAA"/>
    <property type="match status" value="1"/>
</dbReference>
<evidence type="ECO:0000256" key="1">
    <source>
        <dbReference type="ARBA" id="ARBA00001946"/>
    </source>
</evidence>
<dbReference type="EMBL" id="CP046056">
    <property type="protein sequence ID" value="QQD25352.1"/>
    <property type="molecule type" value="Genomic_DNA"/>
</dbReference>
<name>A0A9X7UXD7_9GAMM</name>
<dbReference type="InterPro" id="IPR052155">
    <property type="entry name" value="Biofilm_reg_signaling"/>
</dbReference>
<dbReference type="RefSeq" id="WP_228345426.1">
    <property type="nucleotide sequence ID" value="NZ_CP046056.1"/>
</dbReference>
<dbReference type="SUPFAM" id="SSF55073">
    <property type="entry name" value="Nucleotide cyclase"/>
    <property type="match status" value="1"/>
</dbReference>
<dbReference type="InterPro" id="IPR043128">
    <property type="entry name" value="Rev_trsase/Diguanyl_cyclase"/>
</dbReference>
<dbReference type="InterPro" id="IPR003660">
    <property type="entry name" value="HAMP_dom"/>
</dbReference>
<dbReference type="Pfam" id="PF00563">
    <property type="entry name" value="EAL"/>
    <property type="match status" value="1"/>
</dbReference>
<comment type="cofactor">
    <cofactor evidence="1">
        <name>Mg(2+)</name>
        <dbReference type="ChEBI" id="CHEBI:18420"/>
    </cofactor>
</comment>
<dbReference type="FunFam" id="3.30.70.270:FF:000001">
    <property type="entry name" value="Diguanylate cyclase domain protein"/>
    <property type="match status" value="1"/>
</dbReference>
<dbReference type="KEGG" id="vcw:GJQ55_13080"/>
<dbReference type="CDD" id="cd06225">
    <property type="entry name" value="HAMP"/>
    <property type="match status" value="1"/>
</dbReference>
<evidence type="ECO:0000259" key="5">
    <source>
        <dbReference type="PROSITE" id="PS50887"/>
    </source>
</evidence>
<protein>
    <submittedName>
        <fullName evidence="6">EAL domain-containing protein</fullName>
    </submittedName>
</protein>
<dbReference type="NCBIfam" id="TIGR00254">
    <property type="entry name" value="GGDEF"/>
    <property type="match status" value="1"/>
</dbReference>
<feature type="domain" description="EAL" evidence="3">
    <location>
        <begin position="431"/>
        <end position="686"/>
    </location>
</feature>
<keyword evidence="2" id="KW-1133">Transmembrane helix</keyword>
<dbReference type="PROSITE" id="PS50887">
    <property type="entry name" value="GGDEF"/>
    <property type="match status" value="1"/>
</dbReference>
<dbReference type="GO" id="GO:0003824">
    <property type="term" value="F:catalytic activity"/>
    <property type="evidence" value="ECO:0007669"/>
    <property type="project" value="UniProtKB-ARBA"/>
</dbReference>
<feature type="domain" description="GGDEF" evidence="5">
    <location>
        <begin position="284"/>
        <end position="422"/>
    </location>
</feature>
<reference evidence="6 7" key="1">
    <citation type="submission" date="2019-11" db="EMBL/GenBank/DDBJ databases">
        <title>Venatorbacter sp. nov. a predator of Campylobacter and other Gram-negative bacteria.</title>
        <authorList>
            <person name="Saeedi A."/>
            <person name="Cummings N.J."/>
            <person name="Connerton I.F."/>
            <person name="Connerton P.L."/>
        </authorList>
    </citation>
    <scope>NUCLEOTIDE SEQUENCE [LARGE SCALE GENOMIC DNA]</scope>
    <source>
        <strain evidence="6">XL5</strain>
    </source>
</reference>
<evidence type="ECO:0000313" key="6">
    <source>
        <dbReference type="EMBL" id="QQD25352.1"/>
    </source>
</evidence>
<organism evidence="6 7">
    <name type="scientific">Venatoribacter cucullus</name>
    <dbReference type="NCBI Taxonomy" id="2661630"/>
    <lineage>
        <taxon>Bacteria</taxon>
        <taxon>Pseudomonadati</taxon>
        <taxon>Pseudomonadota</taxon>
        <taxon>Gammaproteobacteria</taxon>
        <taxon>Oceanospirillales</taxon>
        <taxon>Oceanospirillaceae</taxon>
        <taxon>Venatoribacter</taxon>
    </lineage>
</organism>
<dbReference type="Pfam" id="PF00990">
    <property type="entry name" value="GGDEF"/>
    <property type="match status" value="1"/>
</dbReference>
<dbReference type="CDD" id="cd01948">
    <property type="entry name" value="EAL"/>
    <property type="match status" value="1"/>
</dbReference>
<evidence type="ECO:0000256" key="2">
    <source>
        <dbReference type="SAM" id="Phobius"/>
    </source>
</evidence>
<keyword evidence="7" id="KW-1185">Reference proteome</keyword>
<dbReference type="SMART" id="SM00304">
    <property type="entry name" value="HAMP"/>
    <property type="match status" value="1"/>
</dbReference>
<dbReference type="PROSITE" id="PS50883">
    <property type="entry name" value="EAL"/>
    <property type="match status" value="1"/>
</dbReference>
<dbReference type="CDD" id="cd01949">
    <property type="entry name" value="GGDEF"/>
    <property type="match status" value="1"/>
</dbReference>
<dbReference type="InterPro" id="IPR035919">
    <property type="entry name" value="EAL_sf"/>
</dbReference>
<dbReference type="PANTHER" id="PTHR44757">
    <property type="entry name" value="DIGUANYLATE CYCLASE DGCP"/>
    <property type="match status" value="1"/>
</dbReference>
<dbReference type="Gene3D" id="6.10.340.10">
    <property type="match status" value="1"/>
</dbReference>
<keyword evidence="2" id="KW-0812">Transmembrane</keyword>
<feature type="domain" description="HAMP" evidence="4">
    <location>
        <begin position="196"/>
        <end position="248"/>
    </location>
</feature>
<dbReference type="SMART" id="SM00267">
    <property type="entry name" value="GGDEF"/>
    <property type="match status" value="1"/>
</dbReference>
<evidence type="ECO:0000259" key="3">
    <source>
        <dbReference type="PROSITE" id="PS50883"/>
    </source>
</evidence>